<dbReference type="AlphaFoldDB" id="A0A7C9HU76"/>
<feature type="domain" description="Bulb-type lectin" evidence="2">
    <location>
        <begin position="553"/>
        <end position="662"/>
    </location>
</feature>
<gene>
    <name evidence="3" type="ORF">GO986_18875</name>
</gene>
<keyword evidence="1" id="KW-0732">Signal</keyword>
<dbReference type="Proteomes" id="UP000483286">
    <property type="component" value="Unassembled WGS sequence"/>
</dbReference>
<proteinExistence type="predicted"/>
<evidence type="ECO:0000256" key="1">
    <source>
        <dbReference type="SAM" id="SignalP"/>
    </source>
</evidence>
<evidence type="ECO:0000313" key="4">
    <source>
        <dbReference type="Proteomes" id="UP000483286"/>
    </source>
</evidence>
<organism evidence="3 4">
    <name type="scientific">Deinococcus arboris</name>
    <dbReference type="NCBI Taxonomy" id="2682977"/>
    <lineage>
        <taxon>Bacteria</taxon>
        <taxon>Thermotogati</taxon>
        <taxon>Deinococcota</taxon>
        <taxon>Deinococci</taxon>
        <taxon>Deinococcales</taxon>
        <taxon>Deinococcaceae</taxon>
        <taxon>Deinococcus</taxon>
    </lineage>
</organism>
<keyword evidence="4" id="KW-1185">Reference proteome</keyword>
<evidence type="ECO:0000313" key="3">
    <source>
        <dbReference type="EMBL" id="MVN88807.1"/>
    </source>
</evidence>
<dbReference type="CDD" id="cd00028">
    <property type="entry name" value="B_lectin"/>
    <property type="match status" value="1"/>
</dbReference>
<protein>
    <recommendedName>
        <fullName evidence="2">Bulb-type lectin domain-containing protein</fullName>
    </recommendedName>
</protein>
<evidence type="ECO:0000259" key="2">
    <source>
        <dbReference type="PROSITE" id="PS50927"/>
    </source>
</evidence>
<feature type="signal peptide" evidence="1">
    <location>
        <begin position="1"/>
        <end position="34"/>
    </location>
</feature>
<accession>A0A7C9HU76</accession>
<feature type="chain" id="PRO_5028911837" description="Bulb-type lectin domain-containing protein" evidence="1">
    <location>
        <begin position="35"/>
        <end position="668"/>
    </location>
</feature>
<dbReference type="EMBL" id="WQLB01000035">
    <property type="protein sequence ID" value="MVN88807.1"/>
    <property type="molecule type" value="Genomic_DNA"/>
</dbReference>
<dbReference type="SMART" id="SM00108">
    <property type="entry name" value="B_lectin"/>
    <property type="match status" value="1"/>
</dbReference>
<dbReference type="InterPro" id="IPR001480">
    <property type="entry name" value="Bulb-type_lectin_dom"/>
</dbReference>
<dbReference type="Gene3D" id="2.90.10.10">
    <property type="entry name" value="Bulb-type lectin domain"/>
    <property type="match status" value="1"/>
</dbReference>
<reference evidence="3 4" key="1">
    <citation type="submission" date="2019-12" db="EMBL/GenBank/DDBJ databases">
        <title>Deinococcus sp. HMF7620 Genome sequencing and assembly.</title>
        <authorList>
            <person name="Kang H."/>
            <person name="Kim H."/>
            <person name="Joh K."/>
        </authorList>
    </citation>
    <scope>NUCLEOTIDE SEQUENCE [LARGE SCALE GENOMIC DNA]</scope>
    <source>
        <strain evidence="3 4">HMF7620</strain>
    </source>
</reference>
<dbReference type="InterPro" id="IPR036426">
    <property type="entry name" value="Bulb-type_lectin_dom_sf"/>
</dbReference>
<dbReference type="RefSeq" id="WP_157460949.1">
    <property type="nucleotide sequence ID" value="NZ_WQLB01000035.1"/>
</dbReference>
<name>A0A7C9HU76_9DEIO</name>
<dbReference type="SUPFAM" id="SSF51110">
    <property type="entry name" value="alpha-D-mannose-specific plant lectins"/>
    <property type="match status" value="1"/>
</dbReference>
<comment type="caution">
    <text evidence="3">The sequence shown here is derived from an EMBL/GenBank/DDBJ whole genome shotgun (WGS) entry which is preliminary data.</text>
</comment>
<dbReference type="PROSITE" id="PS50927">
    <property type="entry name" value="BULB_LECTIN"/>
    <property type="match status" value="1"/>
</dbReference>
<sequence length="668" mass="72089">MRRLAPTFPLPVLAHRTLLCSAALLALGAGTAGAWKPSTHLAVAEEAMRDALDDGQVSIQQLSGGQVVATRQYPVDPTVLQDLRTNAAQYRAGVVGPDAYPDLLTGQQMIHPGDLPTGNPQISPGNSDAWLQHLFQSSRSQGGAARAFTTGFITHAAGDMFAHSLVNHYTGGPFELGGNAVQHLVLEGYIGKRTPNIARVSGGGLVTRSDLSISGAESFIYQYLIDAKPGTPLHGLYQHNDSRLSVPAIFSKRRAGLQRDIDEYYAKKADYQRRIRECRTWDFSCSRVALSLQLAAYVTANAWKIEYKEHWRADIDTGLRAWPRVSADISSALIFTTTTGDLAQGGMEISRARQVLGDYVTGHILSMMGAPDLVGQIAGFDLLPPLELAFVKEFIRDRLDSVVQNATGMSLNDWQLRMTNPENYFDATMNLPGGAPLTLTQLNRALGLTDTGYTNAQERFNLASFAPTANTLTLSKLVLLSQGTFEQVIRDLGGTVPAGLPGNAALGFIRTFDGDHQWNASSLLTANSCAVYYKLFRSQDGDGCGAVTPVVCPDTLASNTTMNINEQRVSCSGRNVLIMQGDGNLVLYKSGRAAWASQTWGNTAAARLTLGGDGHLALYRSNGQRVWTASTWGHPGAYLKVQDDGNVVLYEVVGGAPRAIWSTNTWGP</sequence>